<evidence type="ECO:0000313" key="2">
    <source>
        <dbReference type="EMBL" id="OBY09793.1"/>
    </source>
</evidence>
<sequence length="328" mass="38012">MKLDKLNINKKYIIAIICIILLPIVILCVIKLTPSNRNISQLNNIGKKIESCNKKLKDCLDDNGINSDTTKETLTNELIELSNIQSTLDSANVLDQNKELKTKLSETLEYNINLYQLTLSIIKNPNSTEILQTYNEYTQTYELLKNNYDTLHLLGLDIEFPSEADEFFTTSTTFINTLIKLNRENDIKISQKSTYILNLEECIEVLNSINEDLRPALNKIREDGRSLDNLLKDVKDKRSKFNELKSKTYSFSIPENGNECYQVLQDTLNYYELYITSLEHSIVVEKTSNEKDKDDNIDINYENSFEKYEDFTDSLKDLKSELDNFNNK</sequence>
<reference evidence="2 3" key="1">
    <citation type="submission" date="2016-06" db="EMBL/GenBank/DDBJ databases">
        <authorList>
            <person name="Kjaerup R.B."/>
            <person name="Dalgaard T.S."/>
            <person name="Juul-Madsen H.R."/>
        </authorList>
    </citation>
    <scope>NUCLEOTIDE SEQUENCE [LARGE SCALE GENOMIC DNA]</scope>
    <source>
        <strain evidence="2 3">373-A1</strain>
    </source>
</reference>
<dbReference type="AlphaFoldDB" id="A0A174FRC9"/>
<dbReference type="Proteomes" id="UP000092714">
    <property type="component" value="Unassembled WGS sequence"/>
</dbReference>
<feature type="transmembrane region" description="Helical" evidence="1">
    <location>
        <begin position="12"/>
        <end position="32"/>
    </location>
</feature>
<dbReference type="GeneID" id="42776708"/>
<dbReference type="EMBL" id="MAPZ01000026">
    <property type="protein sequence ID" value="OBY09793.1"/>
    <property type="molecule type" value="Genomic_DNA"/>
</dbReference>
<evidence type="ECO:0000256" key="1">
    <source>
        <dbReference type="SAM" id="Phobius"/>
    </source>
</evidence>
<keyword evidence="1" id="KW-0812">Transmembrane</keyword>
<name>A0A174FRC9_9CLOT</name>
<proteinExistence type="predicted"/>
<dbReference type="OrthoDB" id="1934233at2"/>
<dbReference type="RefSeq" id="WP_027098878.1">
    <property type="nucleotide sequence ID" value="NZ_CABHIH010000006.1"/>
</dbReference>
<keyword evidence="1" id="KW-1133">Transmembrane helix</keyword>
<dbReference type="eggNOG" id="ENOG5033ZSH">
    <property type="taxonomic scope" value="Bacteria"/>
</dbReference>
<keyword evidence="1" id="KW-0472">Membrane</keyword>
<gene>
    <name evidence="2" type="ORF">CP373A1_14090</name>
</gene>
<accession>A0A174FRC9</accession>
<comment type="caution">
    <text evidence="2">The sequence shown here is derived from an EMBL/GenBank/DDBJ whole genome shotgun (WGS) entry which is preliminary data.</text>
</comment>
<evidence type="ECO:0000313" key="3">
    <source>
        <dbReference type="Proteomes" id="UP000092714"/>
    </source>
</evidence>
<organism evidence="2 3">
    <name type="scientific">Clostridium paraputrificum</name>
    <dbReference type="NCBI Taxonomy" id="29363"/>
    <lineage>
        <taxon>Bacteria</taxon>
        <taxon>Bacillati</taxon>
        <taxon>Bacillota</taxon>
        <taxon>Clostridia</taxon>
        <taxon>Eubacteriales</taxon>
        <taxon>Clostridiaceae</taxon>
        <taxon>Clostridium</taxon>
    </lineage>
</organism>
<protein>
    <submittedName>
        <fullName evidence="2">Uncharacterized protein</fullName>
    </submittedName>
</protein>
<keyword evidence="3" id="KW-1185">Reference proteome</keyword>